<keyword evidence="2 12" id="KW-0813">Transport</keyword>
<evidence type="ECO:0000259" key="17">
    <source>
        <dbReference type="Pfam" id="PF07715"/>
    </source>
</evidence>
<organism evidence="18 19">
    <name type="scientific">Fulvimonas soli</name>
    <dbReference type="NCBI Taxonomy" id="155197"/>
    <lineage>
        <taxon>Bacteria</taxon>
        <taxon>Pseudomonadati</taxon>
        <taxon>Pseudomonadota</taxon>
        <taxon>Gammaproteobacteria</taxon>
        <taxon>Lysobacterales</taxon>
        <taxon>Rhodanobacteraceae</taxon>
        <taxon>Fulvimonas</taxon>
    </lineage>
</organism>
<proteinExistence type="inferred from homology"/>
<dbReference type="EMBL" id="QGHC01000007">
    <property type="protein sequence ID" value="PWK86713.1"/>
    <property type="molecule type" value="Genomic_DNA"/>
</dbReference>
<keyword evidence="5 12" id="KW-0812">Transmembrane</keyword>
<evidence type="ECO:0000313" key="19">
    <source>
        <dbReference type="Proteomes" id="UP000245812"/>
    </source>
</evidence>
<accession>A0A316I2Y1</accession>
<dbReference type="InterPro" id="IPR039426">
    <property type="entry name" value="TonB-dep_rcpt-like"/>
</dbReference>
<evidence type="ECO:0000256" key="5">
    <source>
        <dbReference type="ARBA" id="ARBA00022692"/>
    </source>
</evidence>
<evidence type="ECO:0000256" key="14">
    <source>
        <dbReference type="RuleBase" id="RU003357"/>
    </source>
</evidence>
<dbReference type="OrthoDB" id="9760620at2"/>
<evidence type="ECO:0000256" key="8">
    <source>
        <dbReference type="ARBA" id="ARBA00023065"/>
    </source>
</evidence>
<keyword evidence="8" id="KW-0406">Ion transport</keyword>
<evidence type="ECO:0000256" key="7">
    <source>
        <dbReference type="ARBA" id="ARBA00023004"/>
    </source>
</evidence>
<dbReference type="AlphaFoldDB" id="A0A316I2Y1"/>
<dbReference type="PROSITE" id="PS52016">
    <property type="entry name" value="TONB_DEPENDENT_REC_3"/>
    <property type="match status" value="1"/>
</dbReference>
<sequence length="711" mass="76305">MRPPVPRRDRRLTVAAAVPLALAGAAAAAQQAAPLPAVQVNATRLDIPPFDLPAALSVVSAAPADAGLPGVNLSEVLTGVPGILARDRQNYAQDEQLSIRGFGARATFGVRGIRLYVDGVPATLPDGQGQVSHFNLDAAERVEVLRGPFSVLYGNAAGGVVQLWSAPGTATPQTVLGVDGGSHDSFRYSVDTRGTAGALDYNVAAAQFLAGGYRAHSRVDRRSAHARLGFDPGRGRQLVLVLDGFDQLRAQDPLGLTAAQVRADPRQADPAAIRFDTRKSTRQGQAGLVYAWRPEQADEMRAMVYYGQRRIEQYQSIPVATQADPLQSGGVVAPATNYGGVDARWTHRGELAARAYEFVLGLGGDYQRQRRLGYENFLGDALGVRGRLRRDENDNAADVDAYAQWYWRVAPRWTLLLGLRRDAVRFAEHDFYVTPANPDDSGHVRYAATTPVAGVQFRPADALRFYVSYGRGFETPGYNELGYRSDGRPGLAFDLRPARSRHYEAGVKWRASRALELDAAAFRADTRDELAVASSLDGRTTYRNVGATRRQGVELSLDGELAPRWRLAAAYTHLDARFGRGFLACTGTPCATAATPIRAGTRLPGVPADYGSLRLAHGGALGWREGLTLSATGATTANDAGTARAAGYALLGLDAAYVLALGEGARLQLSARVDNLADCRYIGSVIVNDGSGRYFEPGPGRSWMLGARLAF</sequence>
<dbReference type="InterPro" id="IPR000531">
    <property type="entry name" value="Beta-barrel_TonB"/>
</dbReference>
<dbReference type="PROSITE" id="PS01156">
    <property type="entry name" value="TONB_DEPENDENT_REC_2"/>
    <property type="match status" value="1"/>
</dbReference>
<keyword evidence="3 12" id="KW-1134">Transmembrane beta strand</keyword>
<keyword evidence="18" id="KW-0675">Receptor</keyword>
<evidence type="ECO:0000256" key="6">
    <source>
        <dbReference type="ARBA" id="ARBA00022729"/>
    </source>
</evidence>
<evidence type="ECO:0000313" key="18">
    <source>
        <dbReference type="EMBL" id="PWK86713.1"/>
    </source>
</evidence>
<dbReference type="GO" id="GO:0006826">
    <property type="term" value="P:iron ion transport"/>
    <property type="evidence" value="ECO:0007669"/>
    <property type="project" value="UniProtKB-KW"/>
</dbReference>
<evidence type="ECO:0000256" key="1">
    <source>
        <dbReference type="ARBA" id="ARBA00004571"/>
    </source>
</evidence>
<dbReference type="CDD" id="cd01347">
    <property type="entry name" value="ligand_gated_channel"/>
    <property type="match status" value="1"/>
</dbReference>
<name>A0A316I2Y1_9GAMM</name>
<dbReference type="SUPFAM" id="SSF56935">
    <property type="entry name" value="Porins"/>
    <property type="match status" value="1"/>
</dbReference>
<feature type="chain" id="PRO_5016353206" evidence="15">
    <location>
        <begin position="29"/>
        <end position="711"/>
    </location>
</feature>
<evidence type="ECO:0000256" key="4">
    <source>
        <dbReference type="ARBA" id="ARBA00022496"/>
    </source>
</evidence>
<evidence type="ECO:0000256" key="13">
    <source>
        <dbReference type="PROSITE-ProRule" id="PRU10144"/>
    </source>
</evidence>
<evidence type="ECO:0000256" key="2">
    <source>
        <dbReference type="ARBA" id="ARBA00022448"/>
    </source>
</evidence>
<dbReference type="InterPro" id="IPR012910">
    <property type="entry name" value="Plug_dom"/>
</dbReference>
<comment type="similarity">
    <text evidence="12 14">Belongs to the TonB-dependent receptor family.</text>
</comment>
<dbReference type="Proteomes" id="UP000245812">
    <property type="component" value="Unassembled WGS sequence"/>
</dbReference>
<keyword evidence="4" id="KW-0410">Iron transport</keyword>
<dbReference type="PANTHER" id="PTHR32552:SF81">
    <property type="entry name" value="TONB-DEPENDENT OUTER MEMBRANE RECEPTOR"/>
    <property type="match status" value="1"/>
</dbReference>
<evidence type="ECO:0000256" key="12">
    <source>
        <dbReference type="PROSITE-ProRule" id="PRU01360"/>
    </source>
</evidence>
<dbReference type="Gene3D" id="2.40.170.20">
    <property type="entry name" value="TonB-dependent receptor, beta-barrel domain"/>
    <property type="match status" value="1"/>
</dbReference>
<protein>
    <submittedName>
        <fullName evidence="18">Iron complex outermembrane receptor protein</fullName>
    </submittedName>
</protein>
<evidence type="ECO:0000256" key="11">
    <source>
        <dbReference type="ARBA" id="ARBA00023237"/>
    </source>
</evidence>
<gene>
    <name evidence="18" type="ORF">C7456_107104</name>
</gene>
<feature type="short sequence motif" description="TonB C-terminal box" evidence="13">
    <location>
        <begin position="694"/>
        <end position="711"/>
    </location>
</feature>
<evidence type="ECO:0000256" key="9">
    <source>
        <dbReference type="ARBA" id="ARBA00023077"/>
    </source>
</evidence>
<dbReference type="RefSeq" id="WP_109723715.1">
    <property type="nucleotide sequence ID" value="NZ_MSZV01000018.1"/>
</dbReference>
<evidence type="ECO:0000259" key="16">
    <source>
        <dbReference type="Pfam" id="PF00593"/>
    </source>
</evidence>
<dbReference type="Pfam" id="PF00593">
    <property type="entry name" value="TonB_dep_Rec_b-barrel"/>
    <property type="match status" value="1"/>
</dbReference>
<keyword evidence="7" id="KW-0408">Iron</keyword>
<evidence type="ECO:0000256" key="15">
    <source>
        <dbReference type="SAM" id="SignalP"/>
    </source>
</evidence>
<dbReference type="InterPro" id="IPR036942">
    <property type="entry name" value="Beta-barrel_TonB_sf"/>
</dbReference>
<evidence type="ECO:0000256" key="3">
    <source>
        <dbReference type="ARBA" id="ARBA00022452"/>
    </source>
</evidence>
<comment type="subcellular location">
    <subcellularLocation>
        <location evidence="1 12">Cell outer membrane</location>
        <topology evidence="1 12">Multi-pass membrane protein</topology>
    </subcellularLocation>
</comment>
<keyword evidence="6 15" id="KW-0732">Signal</keyword>
<dbReference type="InterPro" id="IPR010917">
    <property type="entry name" value="TonB_rcpt_CS"/>
</dbReference>
<feature type="domain" description="TonB-dependent receptor-like beta-barrel" evidence="16">
    <location>
        <begin position="245"/>
        <end position="676"/>
    </location>
</feature>
<dbReference type="Gene3D" id="2.170.130.10">
    <property type="entry name" value="TonB-dependent receptor, plug domain"/>
    <property type="match status" value="1"/>
</dbReference>
<keyword evidence="9 14" id="KW-0798">TonB box</keyword>
<reference evidence="18 19" key="1">
    <citation type="submission" date="2018-05" db="EMBL/GenBank/DDBJ databases">
        <title>Genomic Encyclopedia of Type Strains, Phase IV (KMG-IV): sequencing the most valuable type-strain genomes for metagenomic binning, comparative biology and taxonomic classification.</title>
        <authorList>
            <person name="Goeker M."/>
        </authorList>
    </citation>
    <scope>NUCLEOTIDE SEQUENCE [LARGE SCALE GENOMIC DNA]</scope>
    <source>
        <strain evidence="18 19">DSM 14263</strain>
    </source>
</reference>
<feature type="signal peptide" evidence="15">
    <location>
        <begin position="1"/>
        <end position="28"/>
    </location>
</feature>
<dbReference type="PANTHER" id="PTHR32552">
    <property type="entry name" value="FERRICHROME IRON RECEPTOR-RELATED"/>
    <property type="match status" value="1"/>
</dbReference>
<comment type="caution">
    <text evidence="18">The sequence shown here is derived from an EMBL/GenBank/DDBJ whole genome shotgun (WGS) entry which is preliminary data.</text>
</comment>
<dbReference type="InterPro" id="IPR037066">
    <property type="entry name" value="Plug_dom_sf"/>
</dbReference>
<keyword evidence="19" id="KW-1185">Reference proteome</keyword>
<feature type="domain" description="TonB-dependent receptor plug" evidence="17">
    <location>
        <begin position="50"/>
        <end position="160"/>
    </location>
</feature>
<dbReference type="Pfam" id="PF07715">
    <property type="entry name" value="Plug"/>
    <property type="match status" value="1"/>
</dbReference>
<keyword evidence="10 12" id="KW-0472">Membrane</keyword>
<evidence type="ECO:0000256" key="10">
    <source>
        <dbReference type="ARBA" id="ARBA00023136"/>
    </source>
</evidence>
<keyword evidence="11 12" id="KW-0998">Cell outer membrane</keyword>
<dbReference type="GO" id="GO:0009279">
    <property type="term" value="C:cell outer membrane"/>
    <property type="evidence" value="ECO:0007669"/>
    <property type="project" value="UniProtKB-SubCell"/>
</dbReference>